<dbReference type="Proteomes" id="UP000299102">
    <property type="component" value="Unassembled WGS sequence"/>
</dbReference>
<proteinExistence type="predicted"/>
<accession>A0A4C1XBF3</accession>
<sequence length="114" mass="12874">MKISVTASFVSIPVDTFSISMEEQLISLLNQITETGERIILKQLFSPNWRAGFSGLRSRVRCVRPLSLFDSDASADGVEERSLVPRSRSHARLRRNMTMSHAFLCVQPAYDKTL</sequence>
<reference evidence="1 2" key="1">
    <citation type="journal article" date="2019" name="Commun. Biol.">
        <title>The bagworm genome reveals a unique fibroin gene that provides high tensile strength.</title>
        <authorList>
            <person name="Kono N."/>
            <person name="Nakamura H."/>
            <person name="Ohtoshi R."/>
            <person name="Tomita M."/>
            <person name="Numata K."/>
            <person name="Arakawa K."/>
        </authorList>
    </citation>
    <scope>NUCLEOTIDE SEQUENCE [LARGE SCALE GENOMIC DNA]</scope>
</reference>
<comment type="caution">
    <text evidence="1">The sequence shown here is derived from an EMBL/GenBank/DDBJ whole genome shotgun (WGS) entry which is preliminary data.</text>
</comment>
<dbReference type="OrthoDB" id="10070851at2759"/>
<dbReference type="EMBL" id="BGZK01000808">
    <property type="protein sequence ID" value="GBP61221.1"/>
    <property type="molecule type" value="Genomic_DNA"/>
</dbReference>
<evidence type="ECO:0000313" key="1">
    <source>
        <dbReference type="EMBL" id="GBP61221.1"/>
    </source>
</evidence>
<gene>
    <name evidence="1" type="ORF">EVAR_45239_1</name>
</gene>
<keyword evidence="2" id="KW-1185">Reference proteome</keyword>
<dbReference type="AlphaFoldDB" id="A0A4C1XBF3"/>
<evidence type="ECO:0000313" key="2">
    <source>
        <dbReference type="Proteomes" id="UP000299102"/>
    </source>
</evidence>
<organism evidence="1 2">
    <name type="scientific">Eumeta variegata</name>
    <name type="common">Bagworm moth</name>
    <name type="synonym">Eumeta japonica</name>
    <dbReference type="NCBI Taxonomy" id="151549"/>
    <lineage>
        <taxon>Eukaryota</taxon>
        <taxon>Metazoa</taxon>
        <taxon>Ecdysozoa</taxon>
        <taxon>Arthropoda</taxon>
        <taxon>Hexapoda</taxon>
        <taxon>Insecta</taxon>
        <taxon>Pterygota</taxon>
        <taxon>Neoptera</taxon>
        <taxon>Endopterygota</taxon>
        <taxon>Lepidoptera</taxon>
        <taxon>Glossata</taxon>
        <taxon>Ditrysia</taxon>
        <taxon>Tineoidea</taxon>
        <taxon>Psychidae</taxon>
        <taxon>Oiketicinae</taxon>
        <taxon>Eumeta</taxon>
    </lineage>
</organism>
<protein>
    <submittedName>
        <fullName evidence="1">Uncharacterized protein</fullName>
    </submittedName>
</protein>
<name>A0A4C1XBF3_EUMVA</name>